<evidence type="ECO:0000313" key="4">
    <source>
        <dbReference type="Proteomes" id="UP000257706"/>
    </source>
</evidence>
<organism evidence="3 4">
    <name type="scientific">Tistrella mobilis</name>
    <dbReference type="NCBI Taxonomy" id="171437"/>
    <lineage>
        <taxon>Bacteria</taxon>
        <taxon>Pseudomonadati</taxon>
        <taxon>Pseudomonadota</taxon>
        <taxon>Alphaproteobacteria</taxon>
        <taxon>Geminicoccales</taxon>
        <taxon>Geminicoccaceae</taxon>
        <taxon>Tistrella</taxon>
    </lineage>
</organism>
<sequence length="325" mass="36422">MSDAKCTTRRFLFMGTNMSEMHTARAGRNEDLSGIRRTPSNTIFALKFFAWGLMMGVGFWGSVTMPLPYILPFQILLALGMVHGVELSHQALHGTAFSGRLANRIAGALMGLPMLVSFSAYRASHLHHHRALGTPADREFWDYGDISRISMRALAVHFLILKHYQRAGANIFRAVTFRNDPDLPSRAARYAGTEYRAMAVMILALVAASIAIDPLIFLTGWLLPLVLIAGPVHALVELPEHHGCDRSTPDVFTNTRSITSNRFMTWFTNGNNLHVEHHYQAGLPVESLRTLHERIGPRIVNRDQGYRAFYGRFFAEIFGRTARTA</sequence>
<reference evidence="3 4" key="1">
    <citation type="journal article" date="2018" name="Nat. Biotechnol.">
        <title>A standardized bacterial taxonomy based on genome phylogeny substantially revises the tree of life.</title>
        <authorList>
            <person name="Parks D.H."/>
            <person name="Chuvochina M."/>
            <person name="Waite D.W."/>
            <person name="Rinke C."/>
            <person name="Skarshewski A."/>
            <person name="Chaumeil P.A."/>
            <person name="Hugenholtz P."/>
        </authorList>
    </citation>
    <scope>NUCLEOTIDE SEQUENCE [LARGE SCALE GENOMIC DNA]</scope>
    <source>
        <strain evidence="3">UBA8739</strain>
    </source>
</reference>
<dbReference type="GO" id="GO:0006629">
    <property type="term" value="P:lipid metabolic process"/>
    <property type="evidence" value="ECO:0007669"/>
    <property type="project" value="InterPro"/>
</dbReference>
<accession>A0A3B9IF80</accession>
<evidence type="ECO:0000259" key="2">
    <source>
        <dbReference type="Pfam" id="PF00487"/>
    </source>
</evidence>
<gene>
    <name evidence="3" type="ORF">DCK97_03325</name>
</gene>
<keyword evidence="1" id="KW-0812">Transmembrane</keyword>
<keyword evidence="1" id="KW-1133">Transmembrane helix</keyword>
<dbReference type="InterPro" id="IPR005804">
    <property type="entry name" value="FA_desaturase_dom"/>
</dbReference>
<feature type="domain" description="Fatty acid desaturase" evidence="2">
    <location>
        <begin position="75"/>
        <end position="308"/>
    </location>
</feature>
<feature type="transmembrane region" description="Helical" evidence="1">
    <location>
        <begin position="44"/>
        <end position="63"/>
    </location>
</feature>
<dbReference type="Proteomes" id="UP000257706">
    <property type="component" value="Unassembled WGS sequence"/>
</dbReference>
<feature type="transmembrane region" description="Helical" evidence="1">
    <location>
        <begin position="101"/>
        <end position="120"/>
    </location>
</feature>
<proteinExistence type="predicted"/>
<dbReference type="Pfam" id="PF00487">
    <property type="entry name" value="FA_desaturase"/>
    <property type="match status" value="1"/>
</dbReference>
<name>A0A3B9IF80_9PROT</name>
<feature type="transmembrane region" description="Helical" evidence="1">
    <location>
        <begin position="195"/>
        <end position="212"/>
    </location>
</feature>
<evidence type="ECO:0000313" key="3">
    <source>
        <dbReference type="EMBL" id="HAE46430.1"/>
    </source>
</evidence>
<comment type="caution">
    <text evidence="3">The sequence shown here is derived from an EMBL/GenBank/DDBJ whole genome shotgun (WGS) entry which is preliminary data.</text>
</comment>
<dbReference type="EMBL" id="DMAI01000054">
    <property type="protein sequence ID" value="HAE46430.1"/>
    <property type="molecule type" value="Genomic_DNA"/>
</dbReference>
<protein>
    <submittedName>
        <fullName evidence="3">Fatty acid desaturase</fullName>
    </submittedName>
</protein>
<evidence type="ECO:0000256" key="1">
    <source>
        <dbReference type="SAM" id="Phobius"/>
    </source>
</evidence>
<dbReference type="AlphaFoldDB" id="A0A3B9IF80"/>
<keyword evidence="1" id="KW-0472">Membrane</keyword>